<dbReference type="InterPro" id="IPR006176">
    <property type="entry name" value="3-OHacyl-CoA_DH_NAD-bd"/>
</dbReference>
<dbReference type="GO" id="GO:0008270">
    <property type="term" value="F:zinc ion binding"/>
    <property type="evidence" value="ECO:0007669"/>
    <property type="project" value="UniProtKB-KW"/>
</dbReference>
<keyword evidence="1 3" id="KW-0479">Metal-binding</keyword>
<evidence type="ECO:0000256" key="1">
    <source>
        <dbReference type="ARBA" id="ARBA00022771"/>
    </source>
</evidence>
<dbReference type="InterPro" id="IPR001841">
    <property type="entry name" value="Znf_RING"/>
</dbReference>
<dbReference type="GO" id="GO:0006631">
    <property type="term" value="P:fatty acid metabolic process"/>
    <property type="evidence" value="ECO:0007669"/>
    <property type="project" value="InterPro"/>
</dbReference>
<dbReference type="SUPFAM" id="SSF57850">
    <property type="entry name" value="RING/U-box"/>
    <property type="match status" value="1"/>
</dbReference>
<dbReference type="InterPro" id="IPR036291">
    <property type="entry name" value="NAD(P)-bd_dom_sf"/>
</dbReference>
<dbReference type="Proteomes" id="UP000242188">
    <property type="component" value="Unassembled WGS sequence"/>
</dbReference>
<dbReference type="GO" id="GO:0070403">
    <property type="term" value="F:NAD+ binding"/>
    <property type="evidence" value="ECO:0007669"/>
    <property type="project" value="InterPro"/>
</dbReference>
<name>A0A210QZZ9_MIZYE</name>
<protein>
    <submittedName>
        <fullName evidence="5">Peroxisomal fatty acid beta-oxidation multifunctional protein AIM1</fullName>
    </submittedName>
</protein>
<dbReference type="Pfam" id="PF13920">
    <property type="entry name" value="zf-C3HC4_3"/>
    <property type="match status" value="1"/>
</dbReference>
<evidence type="ECO:0000313" key="6">
    <source>
        <dbReference type="Proteomes" id="UP000242188"/>
    </source>
</evidence>
<dbReference type="Pfam" id="PF02737">
    <property type="entry name" value="3HCDH_N"/>
    <property type="match status" value="1"/>
</dbReference>
<feature type="domain" description="RING-type" evidence="4">
    <location>
        <begin position="242"/>
        <end position="281"/>
    </location>
</feature>
<sequence length="293" mass="33674">MVKIAVIGAGLLGIKIAGELAYHGHRVRIHDSNIKNLNSVFQRMEEDKKNLREEGVLLHKNFIGQVLCMSRLEETVCDADVIIECVLEDLEVKKDLFERISHLCKPEAVLCSNTLRLKMDDIVQRTNNKERTMGLRFLFPVYCIPEVEITPSSFSSQKAIQKVRIMLERMGKTLFFRSGGEPLILSEEQREERKKARLEQIKSSSGVGHLFESMIPALSHQGNVPQDEEKKKGMEEDRDPDCAICMDRMRDCLLCPCHHMITCYECSKMLHNRRDGCPVCRKDITELIRVYHS</sequence>
<dbReference type="EMBL" id="NEDP02001069">
    <property type="protein sequence ID" value="OWF54336.1"/>
    <property type="molecule type" value="Genomic_DNA"/>
</dbReference>
<dbReference type="PANTHER" id="PTHR48075:SF5">
    <property type="entry name" value="3-HYDROXYBUTYRYL-COA DEHYDROGENASE"/>
    <property type="match status" value="1"/>
</dbReference>
<comment type="caution">
    <text evidence="5">The sequence shown here is derived from an EMBL/GenBank/DDBJ whole genome shotgun (WGS) entry which is preliminary data.</text>
</comment>
<keyword evidence="1 3" id="KW-0863">Zinc-finger</keyword>
<accession>A0A210QZZ9</accession>
<dbReference type="STRING" id="6573.A0A210QZZ9"/>
<proteinExistence type="predicted"/>
<dbReference type="SUPFAM" id="SSF51735">
    <property type="entry name" value="NAD(P)-binding Rossmann-fold domains"/>
    <property type="match status" value="1"/>
</dbReference>
<evidence type="ECO:0000256" key="3">
    <source>
        <dbReference type="PROSITE-ProRule" id="PRU00175"/>
    </source>
</evidence>
<gene>
    <name evidence="5" type="ORF">KP79_PYT10435</name>
</gene>
<dbReference type="PANTHER" id="PTHR48075">
    <property type="entry name" value="3-HYDROXYACYL-COA DEHYDROGENASE FAMILY PROTEIN"/>
    <property type="match status" value="1"/>
</dbReference>
<dbReference type="Gene3D" id="3.30.40.10">
    <property type="entry name" value="Zinc/RING finger domain, C3HC4 (zinc finger)"/>
    <property type="match status" value="1"/>
</dbReference>
<reference evidence="5 6" key="1">
    <citation type="journal article" date="2017" name="Nat. Ecol. Evol.">
        <title>Scallop genome provides insights into evolution of bilaterian karyotype and development.</title>
        <authorList>
            <person name="Wang S."/>
            <person name="Zhang J."/>
            <person name="Jiao W."/>
            <person name="Li J."/>
            <person name="Xun X."/>
            <person name="Sun Y."/>
            <person name="Guo X."/>
            <person name="Huan P."/>
            <person name="Dong B."/>
            <person name="Zhang L."/>
            <person name="Hu X."/>
            <person name="Sun X."/>
            <person name="Wang J."/>
            <person name="Zhao C."/>
            <person name="Wang Y."/>
            <person name="Wang D."/>
            <person name="Huang X."/>
            <person name="Wang R."/>
            <person name="Lv J."/>
            <person name="Li Y."/>
            <person name="Zhang Z."/>
            <person name="Liu B."/>
            <person name="Lu W."/>
            <person name="Hui Y."/>
            <person name="Liang J."/>
            <person name="Zhou Z."/>
            <person name="Hou R."/>
            <person name="Li X."/>
            <person name="Liu Y."/>
            <person name="Li H."/>
            <person name="Ning X."/>
            <person name="Lin Y."/>
            <person name="Zhao L."/>
            <person name="Xing Q."/>
            <person name="Dou J."/>
            <person name="Li Y."/>
            <person name="Mao J."/>
            <person name="Guo H."/>
            <person name="Dou H."/>
            <person name="Li T."/>
            <person name="Mu C."/>
            <person name="Jiang W."/>
            <person name="Fu Q."/>
            <person name="Fu X."/>
            <person name="Miao Y."/>
            <person name="Liu J."/>
            <person name="Yu Q."/>
            <person name="Li R."/>
            <person name="Liao H."/>
            <person name="Li X."/>
            <person name="Kong Y."/>
            <person name="Jiang Z."/>
            <person name="Chourrout D."/>
            <person name="Li R."/>
            <person name="Bao Z."/>
        </authorList>
    </citation>
    <scope>NUCLEOTIDE SEQUENCE [LARGE SCALE GENOMIC DNA]</scope>
    <source>
        <strain evidence="5 6">PY_sf001</strain>
    </source>
</reference>
<evidence type="ECO:0000259" key="4">
    <source>
        <dbReference type="PROSITE" id="PS50089"/>
    </source>
</evidence>
<keyword evidence="6" id="KW-1185">Reference proteome</keyword>
<dbReference type="AlphaFoldDB" id="A0A210QZZ9"/>
<dbReference type="Gene3D" id="3.40.50.720">
    <property type="entry name" value="NAD(P)-binding Rossmann-like Domain"/>
    <property type="match status" value="1"/>
</dbReference>
<dbReference type="OrthoDB" id="2021159at2759"/>
<dbReference type="GO" id="GO:0016491">
    <property type="term" value="F:oxidoreductase activity"/>
    <property type="evidence" value="ECO:0007669"/>
    <property type="project" value="TreeGrafter"/>
</dbReference>
<keyword evidence="2" id="KW-0862">Zinc</keyword>
<evidence type="ECO:0000313" key="5">
    <source>
        <dbReference type="EMBL" id="OWF54336.1"/>
    </source>
</evidence>
<evidence type="ECO:0000256" key="2">
    <source>
        <dbReference type="ARBA" id="ARBA00022833"/>
    </source>
</evidence>
<organism evidence="5 6">
    <name type="scientific">Mizuhopecten yessoensis</name>
    <name type="common">Japanese scallop</name>
    <name type="synonym">Patinopecten yessoensis</name>
    <dbReference type="NCBI Taxonomy" id="6573"/>
    <lineage>
        <taxon>Eukaryota</taxon>
        <taxon>Metazoa</taxon>
        <taxon>Spiralia</taxon>
        <taxon>Lophotrochozoa</taxon>
        <taxon>Mollusca</taxon>
        <taxon>Bivalvia</taxon>
        <taxon>Autobranchia</taxon>
        <taxon>Pteriomorphia</taxon>
        <taxon>Pectinida</taxon>
        <taxon>Pectinoidea</taxon>
        <taxon>Pectinidae</taxon>
        <taxon>Mizuhopecten</taxon>
    </lineage>
</organism>
<dbReference type="InterPro" id="IPR013083">
    <property type="entry name" value="Znf_RING/FYVE/PHD"/>
</dbReference>
<dbReference type="PROSITE" id="PS50089">
    <property type="entry name" value="ZF_RING_2"/>
    <property type="match status" value="1"/>
</dbReference>